<evidence type="ECO:0000256" key="2">
    <source>
        <dbReference type="ARBA" id="ARBA00022475"/>
    </source>
</evidence>
<dbReference type="AlphaFoldDB" id="A0A2A9CWJ4"/>
<reference evidence="11 12" key="1">
    <citation type="submission" date="2017-10" db="EMBL/GenBank/DDBJ databases">
        <title>Sequencing the genomes of 1000 actinobacteria strains.</title>
        <authorList>
            <person name="Klenk H.-P."/>
        </authorList>
    </citation>
    <scope>NUCLEOTIDE SEQUENCE [LARGE SCALE GENOMIC DNA]</scope>
    <source>
        <strain evidence="11 12">DSM 21801</strain>
    </source>
</reference>
<protein>
    <recommendedName>
        <fullName evidence="10">Fluoride-specific ion channel FluC</fullName>
    </recommendedName>
</protein>
<proteinExistence type="inferred from homology"/>
<feature type="transmembrane region" description="Helical" evidence="10">
    <location>
        <begin position="35"/>
        <end position="60"/>
    </location>
</feature>
<keyword evidence="5 10" id="KW-0472">Membrane</keyword>
<comment type="similarity">
    <text evidence="7 10">Belongs to the fluoride channel Fluc/FEX (TC 1.A.43) family.</text>
</comment>
<evidence type="ECO:0000256" key="1">
    <source>
        <dbReference type="ARBA" id="ARBA00004651"/>
    </source>
</evidence>
<dbReference type="GO" id="GO:0046872">
    <property type="term" value="F:metal ion binding"/>
    <property type="evidence" value="ECO:0007669"/>
    <property type="project" value="UniProtKB-KW"/>
</dbReference>
<evidence type="ECO:0000313" key="12">
    <source>
        <dbReference type="Proteomes" id="UP000224915"/>
    </source>
</evidence>
<evidence type="ECO:0000256" key="5">
    <source>
        <dbReference type="ARBA" id="ARBA00023136"/>
    </source>
</evidence>
<evidence type="ECO:0000256" key="4">
    <source>
        <dbReference type="ARBA" id="ARBA00022989"/>
    </source>
</evidence>
<evidence type="ECO:0000256" key="7">
    <source>
        <dbReference type="ARBA" id="ARBA00035120"/>
    </source>
</evidence>
<feature type="transmembrane region" description="Helical" evidence="10">
    <location>
        <begin position="99"/>
        <end position="120"/>
    </location>
</feature>
<evidence type="ECO:0000256" key="6">
    <source>
        <dbReference type="ARBA" id="ARBA00023303"/>
    </source>
</evidence>
<evidence type="ECO:0000256" key="3">
    <source>
        <dbReference type="ARBA" id="ARBA00022692"/>
    </source>
</evidence>
<evidence type="ECO:0000313" key="11">
    <source>
        <dbReference type="EMBL" id="PFG18794.1"/>
    </source>
</evidence>
<sequence>MIGWIALAGAIGAMSRYLLDLGLGRLLPPRLRQGWALVVVNVLGSFAIGIAAGATTLGLIDPRTDTVLATGFLGGFTTFSAASLDIVQADRRIGRDHAIAMAVTVALGAIGACALGVWLGSRL</sequence>
<keyword evidence="2 10" id="KW-1003">Cell membrane</keyword>
<feature type="transmembrane region" description="Helical" evidence="10">
    <location>
        <begin position="6"/>
        <end position="23"/>
    </location>
</feature>
<keyword evidence="10" id="KW-0406">Ion transport</keyword>
<organism evidence="11 12">
    <name type="scientific">Serinibacter salmoneus</name>
    <dbReference type="NCBI Taxonomy" id="556530"/>
    <lineage>
        <taxon>Bacteria</taxon>
        <taxon>Bacillati</taxon>
        <taxon>Actinomycetota</taxon>
        <taxon>Actinomycetes</taxon>
        <taxon>Micrococcales</taxon>
        <taxon>Beutenbergiaceae</taxon>
        <taxon>Serinibacter</taxon>
    </lineage>
</organism>
<evidence type="ECO:0000256" key="10">
    <source>
        <dbReference type="HAMAP-Rule" id="MF_00454"/>
    </source>
</evidence>
<keyword evidence="12" id="KW-1185">Reference proteome</keyword>
<evidence type="ECO:0000256" key="8">
    <source>
        <dbReference type="ARBA" id="ARBA00035585"/>
    </source>
</evidence>
<keyword evidence="3 10" id="KW-0812">Transmembrane</keyword>
<keyword evidence="10" id="KW-0813">Transport</keyword>
<gene>
    <name evidence="10" type="primary">fluC</name>
    <name evidence="10" type="synonym">crcB</name>
    <name evidence="11" type="ORF">ATL40_0337</name>
</gene>
<dbReference type="RefSeq" id="WP_098468030.1">
    <property type="nucleotide sequence ID" value="NZ_PDJD01000001.1"/>
</dbReference>
<keyword evidence="10" id="KW-0915">Sodium</keyword>
<comment type="catalytic activity">
    <reaction evidence="8">
        <text>fluoride(in) = fluoride(out)</text>
        <dbReference type="Rhea" id="RHEA:76159"/>
        <dbReference type="ChEBI" id="CHEBI:17051"/>
    </reaction>
    <physiologicalReaction direction="left-to-right" evidence="8">
        <dbReference type="Rhea" id="RHEA:76160"/>
    </physiologicalReaction>
</comment>
<feature type="binding site" evidence="10">
    <location>
        <position position="77"/>
    </location>
    <ligand>
        <name>Na(+)</name>
        <dbReference type="ChEBI" id="CHEBI:29101"/>
        <note>structural</note>
    </ligand>
</feature>
<comment type="subcellular location">
    <subcellularLocation>
        <location evidence="1 10">Cell membrane</location>
        <topology evidence="1 10">Multi-pass membrane protein</topology>
    </subcellularLocation>
</comment>
<dbReference type="GO" id="GO:0140114">
    <property type="term" value="P:cellular detoxification of fluoride"/>
    <property type="evidence" value="ECO:0007669"/>
    <property type="project" value="UniProtKB-UniRule"/>
</dbReference>
<keyword evidence="6 10" id="KW-0407">Ion channel</keyword>
<keyword evidence="10" id="KW-0479">Metal-binding</keyword>
<dbReference type="EMBL" id="PDJD01000001">
    <property type="protein sequence ID" value="PFG18794.1"/>
    <property type="molecule type" value="Genomic_DNA"/>
</dbReference>
<comment type="function">
    <text evidence="9 10">Fluoride-specific ion channel. Important for reducing fluoride concentration in the cell, thus reducing its toxicity.</text>
</comment>
<dbReference type="OrthoDB" id="5148600at2"/>
<dbReference type="GO" id="GO:0062054">
    <property type="term" value="F:fluoride channel activity"/>
    <property type="evidence" value="ECO:0007669"/>
    <property type="project" value="UniProtKB-UniRule"/>
</dbReference>
<keyword evidence="4 10" id="KW-1133">Transmembrane helix</keyword>
<dbReference type="GO" id="GO:0005886">
    <property type="term" value="C:plasma membrane"/>
    <property type="evidence" value="ECO:0007669"/>
    <property type="project" value="UniProtKB-SubCell"/>
</dbReference>
<dbReference type="Pfam" id="PF02537">
    <property type="entry name" value="CRCB"/>
    <property type="match status" value="1"/>
</dbReference>
<feature type="transmembrane region" description="Helical" evidence="10">
    <location>
        <begin position="66"/>
        <end position="87"/>
    </location>
</feature>
<comment type="activity regulation">
    <text evidence="10">Na(+) is not transported, but it plays an essential structural role and its presence is essential for fluoride channel function.</text>
</comment>
<feature type="binding site" evidence="10">
    <location>
        <position position="74"/>
    </location>
    <ligand>
        <name>Na(+)</name>
        <dbReference type="ChEBI" id="CHEBI:29101"/>
        <note>structural</note>
    </ligand>
</feature>
<dbReference type="Proteomes" id="UP000224915">
    <property type="component" value="Unassembled WGS sequence"/>
</dbReference>
<name>A0A2A9CWJ4_9MICO</name>
<accession>A0A2A9CWJ4</accession>
<dbReference type="HAMAP" id="MF_00454">
    <property type="entry name" value="FluC"/>
    <property type="match status" value="1"/>
</dbReference>
<comment type="caution">
    <text evidence="11">The sequence shown here is derived from an EMBL/GenBank/DDBJ whole genome shotgun (WGS) entry which is preliminary data.</text>
</comment>
<evidence type="ECO:0000256" key="9">
    <source>
        <dbReference type="ARBA" id="ARBA00049940"/>
    </source>
</evidence>
<dbReference type="InterPro" id="IPR003691">
    <property type="entry name" value="FluC"/>
</dbReference>